<keyword evidence="4 7" id="KW-1133">Transmembrane helix</keyword>
<keyword evidence="3 7" id="KW-0812">Transmembrane</keyword>
<feature type="transmembrane region" description="Helical" evidence="7">
    <location>
        <begin position="195"/>
        <end position="213"/>
    </location>
</feature>
<evidence type="ECO:0000256" key="7">
    <source>
        <dbReference type="SAM" id="Phobius"/>
    </source>
</evidence>
<dbReference type="PANTHER" id="PTHR11706">
    <property type="entry name" value="SOLUTE CARRIER PROTEIN FAMILY 11 MEMBER"/>
    <property type="match status" value="1"/>
</dbReference>
<feature type="transmembrane region" description="Helical" evidence="7">
    <location>
        <begin position="237"/>
        <end position="263"/>
    </location>
</feature>
<dbReference type="GO" id="GO:0034755">
    <property type="term" value="P:iron ion transmembrane transport"/>
    <property type="evidence" value="ECO:0007669"/>
    <property type="project" value="TreeGrafter"/>
</dbReference>
<name>A0A9N7NT92_STRHE</name>
<accession>A0A9N7NT92</accession>
<evidence type="ECO:0000256" key="2">
    <source>
        <dbReference type="ARBA" id="ARBA00009965"/>
    </source>
</evidence>
<feature type="transmembrane region" description="Helical" evidence="7">
    <location>
        <begin position="395"/>
        <end position="416"/>
    </location>
</feature>
<dbReference type="GO" id="GO:0015086">
    <property type="term" value="F:cadmium ion transmembrane transporter activity"/>
    <property type="evidence" value="ECO:0007669"/>
    <property type="project" value="TreeGrafter"/>
</dbReference>
<proteinExistence type="inferred from homology"/>
<sequence length="1327" mass="144982">MESEASISYQPSMRDRVLAAAGPVLWIAISYVDPGKWAASVEGGARFGFDLSLIVLVINCAAILCQYLCARIAIATGKNLAQICSEEYDDLTCIFLGIEAEISMILLDLTMVIGTAYGLHAVFGIDLLICVFLTGFDAALFPFLASFLENPKAKITLIFLACFIFASYGTGVLISQPESSLSAGGMLTKLTGENAYVLMSVLGANIMPHNFYLHSSIVQQDQRPTNVSKGTQCHDHFFATLCIFSGIFLVNCMLMNLAANVYYGSGLVSLTLQDALSLMDQGFRSSLASIALIVIMFFSNQLVAVTWSLGRQVTVHDFFRLEIPGWLHRATIKLIAMVPALFCILHSGAEGIFQLLIFTQVVVGLLLPSSIIPLFRISSSRPIMGAYRISHLVEFLALFTFVGVLGIMLVFVTELLFGGSDWVISLKWNIGSSVPISYLILLITSFASMGSMLWVAITPLKSANSGGNNMEALRWDRRLAVTELSINRDPARIGEHLEKSTENQESMSSLQKSFGTHQNLSTPTCDLNLPETLLDSETNIRLTTIEENRTEISFNPDVGKPEEPENILELALPESDEIVKNELPEDVTSSTESNEIVEKTLKIEGDTQSEKDEGESWGPRESTKDVPETALSLTSEGPGSYRSIRGKNEDLGSGTGSLSRLAGLGRAARRQLTAILDEFWGQLFDFHGQPTSEAKAKKLDVLLGVESTMDSKPSFAPVKLESVNKDSAAYLPSASGRGSTDFLRTPSFYGPPVQHIAHSSSIGSTLGVQPGSSMWSNSNQMQLLDAYVRNSSSDSIDSGERRYRSMYVPSSSVGHDQQPSSFHGYDLSSCVGQLAKDKSSDYLNYRVESVGQTSTPTIKSNPVDLYTQPVGLKPQNGMRTMKPPGFHNVPVARNSSMKSERAFQEFSPDPMDYSNNNNPSNVKKFHSLPDISGLYVPQRDSSSDNNSQWQNNLIGYGQSVNRSAREQMGSSASSWTSSALGFNQISTPKVCRDAFSLQFGSGSGAGSFYSRQPYEQFGVADKSPKSQETASAVDMEAKLLQSLRICVMKLLKLEGSDWLFRQNDGVDEDLIDRVAARERFLFEVETRTVDVKLSSAIKIDEIDHSKFMSVPNCGDGCVYRLDLVVSFGVWGIHRILELSLMESRPELWGKYTYVLNRLQGIIDLAFSKPRPAMSTCFCLQLPDGYSQKSSPPISNGSLPPPAKMNRSKLTTTTMLLDMIKDVEIAISCRKGRTGTAAGDVAFPKGKENLASVLKRYKRRLASKPAGSQEVGLRPEPRSPYFRLSLVLGHWISPGGGGSCGCAHRVMAREGSGSGLLMYASQLDSVVG</sequence>
<dbReference type="Proteomes" id="UP001153555">
    <property type="component" value="Unassembled WGS sequence"/>
</dbReference>
<feature type="transmembrane region" description="Helical" evidence="7">
    <location>
        <begin position="355"/>
        <end position="375"/>
    </location>
</feature>
<dbReference type="GO" id="GO:0005886">
    <property type="term" value="C:plasma membrane"/>
    <property type="evidence" value="ECO:0007669"/>
    <property type="project" value="TreeGrafter"/>
</dbReference>
<gene>
    <name evidence="8" type="ORF">SHERM_03585</name>
</gene>
<dbReference type="GO" id="GO:0009873">
    <property type="term" value="P:ethylene-activated signaling pathway"/>
    <property type="evidence" value="ECO:0007669"/>
    <property type="project" value="InterPro"/>
</dbReference>
<evidence type="ECO:0000313" key="9">
    <source>
        <dbReference type="Proteomes" id="UP001153555"/>
    </source>
</evidence>
<evidence type="ECO:0000313" key="8">
    <source>
        <dbReference type="EMBL" id="CAA0836499.1"/>
    </source>
</evidence>
<comment type="subcellular location">
    <subcellularLocation>
        <location evidence="1">Membrane</location>
        <topology evidence="1">Multi-pass membrane protein</topology>
    </subcellularLocation>
</comment>
<protein>
    <submittedName>
        <fullName evidence="8">Ethylene-insensitive protein 2</fullName>
    </submittedName>
</protein>
<feature type="compositionally biased region" description="Basic and acidic residues" evidence="6">
    <location>
        <begin position="596"/>
        <end position="611"/>
    </location>
</feature>
<evidence type="ECO:0000256" key="5">
    <source>
        <dbReference type="ARBA" id="ARBA00023136"/>
    </source>
</evidence>
<dbReference type="InterPro" id="IPR017187">
    <property type="entry name" value="EIN2"/>
</dbReference>
<keyword evidence="5 7" id="KW-0472">Membrane</keyword>
<comment type="similarity">
    <text evidence="2">Belongs to the NRAMP (TC 2.A.55) family.</text>
</comment>
<dbReference type="PIRSF" id="PIRSF037378">
    <property type="entry name" value="EIN2"/>
    <property type="match status" value="1"/>
</dbReference>
<feature type="transmembrane region" description="Helical" evidence="7">
    <location>
        <begin position="155"/>
        <end position="175"/>
    </location>
</feature>
<reference evidence="8" key="1">
    <citation type="submission" date="2019-12" db="EMBL/GenBank/DDBJ databases">
        <authorList>
            <person name="Scholes J."/>
        </authorList>
    </citation>
    <scope>NUCLEOTIDE SEQUENCE</scope>
</reference>
<dbReference type="NCBIfam" id="NF037982">
    <property type="entry name" value="Nramp_1"/>
    <property type="match status" value="1"/>
</dbReference>
<evidence type="ECO:0000256" key="6">
    <source>
        <dbReference type="SAM" id="MobiDB-lite"/>
    </source>
</evidence>
<feature type="transmembrane region" description="Helical" evidence="7">
    <location>
        <begin position="123"/>
        <end position="148"/>
    </location>
</feature>
<keyword evidence="9" id="KW-1185">Reference proteome</keyword>
<evidence type="ECO:0000256" key="1">
    <source>
        <dbReference type="ARBA" id="ARBA00004141"/>
    </source>
</evidence>
<dbReference type="PRINTS" id="PR00447">
    <property type="entry name" value="NATRESASSCMP"/>
</dbReference>
<feature type="transmembrane region" description="Helical" evidence="7">
    <location>
        <begin position="91"/>
        <end position="117"/>
    </location>
</feature>
<feature type="region of interest" description="Disordered" evidence="6">
    <location>
        <begin position="584"/>
        <end position="656"/>
    </location>
</feature>
<feature type="transmembrane region" description="Helical" evidence="7">
    <location>
        <begin position="330"/>
        <end position="349"/>
    </location>
</feature>
<comment type="caution">
    <text evidence="8">The sequence shown here is derived from an EMBL/GenBank/DDBJ whole genome shotgun (WGS) entry which is preliminary data.</text>
</comment>
<feature type="transmembrane region" description="Helical" evidence="7">
    <location>
        <begin position="52"/>
        <end position="70"/>
    </location>
</feature>
<dbReference type="EMBL" id="CACSLK010030184">
    <property type="protein sequence ID" value="CAA0836499.1"/>
    <property type="molecule type" value="Genomic_DNA"/>
</dbReference>
<dbReference type="GO" id="GO:0005384">
    <property type="term" value="F:manganese ion transmembrane transporter activity"/>
    <property type="evidence" value="ECO:0007669"/>
    <property type="project" value="TreeGrafter"/>
</dbReference>
<dbReference type="PANTHER" id="PTHR11706:SF75">
    <property type="entry name" value="ETHYLENE-INSENSITIVE PROTEIN 2"/>
    <property type="match status" value="1"/>
</dbReference>
<evidence type="ECO:0000256" key="3">
    <source>
        <dbReference type="ARBA" id="ARBA00022692"/>
    </source>
</evidence>
<dbReference type="InterPro" id="IPR001046">
    <property type="entry name" value="NRAMP_fam"/>
</dbReference>
<evidence type="ECO:0000256" key="4">
    <source>
        <dbReference type="ARBA" id="ARBA00022989"/>
    </source>
</evidence>
<feature type="transmembrane region" description="Helical" evidence="7">
    <location>
        <begin position="283"/>
        <end position="309"/>
    </location>
</feature>
<dbReference type="Pfam" id="PF01566">
    <property type="entry name" value="Nramp"/>
    <property type="match status" value="1"/>
</dbReference>
<organism evidence="8 9">
    <name type="scientific">Striga hermonthica</name>
    <name type="common">Purple witchweed</name>
    <name type="synonym">Buchnera hermonthica</name>
    <dbReference type="NCBI Taxonomy" id="68872"/>
    <lineage>
        <taxon>Eukaryota</taxon>
        <taxon>Viridiplantae</taxon>
        <taxon>Streptophyta</taxon>
        <taxon>Embryophyta</taxon>
        <taxon>Tracheophyta</taxon>
        <taxon>Spermatophyta</taxon>
        <taxon>Magnoliopsida</taxon>
        <taxon>eudicotyledons</taxon>
        <taxon>Gunneridae</taxon>
        <taxon>Pentapetalae</taxon>
        <taxon>asterids</taxon>
        <taxon>lamiids</taxon>
        <taxon>Lamiales</taxon>
        <taxon>Orobanchaceae</taxon>
        <taxon>Buchnereae</taxon>
        <taxon>Striga</taxon>
    </lineage>
</organism>
<dbReference type="OrthoDB" id="409173at2759"/>